<dbReference type="PANTHER" id="PTHR23308">
    <property type="entry name" value="NUCLEAR INHIBITOR OF PROTEIN PHOSPHATASE-1"/>
    <property type="match status" value="1"/>
</dbReference>
<dbReference type="GO" id="GO:0016787">
    <property type="term" value="F:hydrolase activity"/>
    <property type="evidence" value="ECO:0007669"/>
    <property type="project" value="InterPro"/>
</dbReference>
<reference evidence="5 6" key="1">
    <citation type="submission" date="2019-08" db="EMBL/GenBank/DDBJ databases">
        <title>Complete genome sequence of Terriglobus albidus strain ORNL.</title>
        <authorList>
            <person name="Podar M."/>
        </authorList>
    </citation>
    <scope>NUCLEOTIDE SEQUENCE [LARGE SCALE GENOMIC DNA]</scope>
    <source>
        <strain evidence="5 6">ORNL</strain>
    </source>
</reference>
<proteinExistence type="predicted"/>
<dbReference type="AlphaFoldDB" id="A0A5B9E7Z0"/>
<evidence type="ECO:0000256" key="1">
    <source>
        <dbReference type="SAM" id="MobiDB-lite"/>
    </source>
</evidence>
<dbReference type="KEGG" id="talb:FTW19_10285"/>
<dbReference type="InterPro" id="IPR050923">
    <property type="entry name" value="Cell_Proc_Reg/RNA_Proc"/>
</dbReference>
<name>A0A5B9E7Z0_9BACT</name>
<feature type="domain" description="FHA" evidence="4">
    <location>
        <begin position="616"/>
        <end position="672"/>
    </location>
</feature>
<dbReference type="InterPro" id="IPR008984">
    <property type="entry name" value="SMAD_FHA_dom_sf"/>
</dbReference>
<evidence type="ECO:0000259" key="4">
    <source>
        <dbReference type="PROSITE" id="PS50006"/>
    </source>
</evidence>
<evidence type="ECO:0000256" key="2">
    <source>
        <dbReference type="SAM" id="Phobius"/>
    </source>
</evidence>
<gene>
    <name evidence="5" type="ORF">FTW19_10285</name>
</gene>
<accession>A0A5B9E7Z0</accession>
<keyword evidence="3" id="KW-0732">Signal</keyword>
<sequence>MKIVTLLAVGLLGLSTAGSAVGQTPLSLFNGTSLQGWNTQGTWTTNGGTLSGTGTGDRHALTAVPFADINLQFEYNIVTPVGAKLRLWTTSENNGGLTIDLDNTNNAAGVGGVEDLDRSSISIIPSGWHRVQIEATHGKLRVRIDDVITASPGNLGSRAGYIGFEAKGNGQFQVRNIKVTPLNLSSLFNGNDLNGWKSVSRAADAKEGMGHALQKTFSFGMAGGTTKSHDAAWKVDSGRIHGESGPGGLENGTMMEDAIVQISASVTGNNKPGTGFSSILLRNTPGQLSGGYSIGLGPFAGTIDPLVKRPPTTTTKAVDQTVIISGRTIAVWVGGNLTSVFTDTRAESANAAQGAKLSAGSMTVVLPNALDRLDLQKVSAVTLPKTFGMAAKSAPPPPPPTPPAVTQAAAAPPSAAETMILAQQQASAKKEADDEKNKSKVAGLMNQALSTNDPQQQMSYYSQVVQIDPSNAAAVQGYKEAQTKLQTTQTQQQQQQVQEQHQQQDAQNAEQQSSASLLQAQSSFLNGNFAQASTALSVAERLSPSNPMVRDLRSRISAAQSLRSRLFWLGGGVGIVALAGMVAMWIRRRRQHRYAVLEVTRGLESGKSYPLDRDLIRIGAVPQHGSQKNDIVIQDVEHAISRFHCEIARKNGQLYLTDLRSSNGTLINGEPVQPGNPALLRRGSKVTLANSVELRLTTKRRAKSEM</sequence>
<feature type="signal peptide" evidence="3">
    <location>
        <begin position="1"/>
        <end position="22"/>
    </location>
</feature>
<keyword evidence="2" id="KW-1133">Transmembrane helix</keyword>
<dbReference type="CDD" id="cd12087">
    <property type="entry name" value="TM_EGFR-like"/>
    <property type="match status" value="1"/>
</dbReference>
<keyword evidence="6" id="KW-1185">Reference proteome</keyword>
<evidence type="ECO:0000313" key="5">
    <source>
        <dbReference type="EMBL" id="QEE28352.1"/>
    </source>
</evidence>
<dbReference type="SMART" id="SM00240">
    <property type="entry name" value="FHA"/>
    <property type="match status" value="1"/>
</dbReference>
<dbReference type="Gene3D" id="2.60.200.20">
    <property type="match status" value="1"/>
</dbReference>
<dbReference type="InterPro" id="IPR010496">
    <property type="entry name" value="AL/BT2_dom"/>
</dbReference>
<feature type="compositionally biased region" description="Low complexity" evidence="1">
    <location>
        <begin position="404"/>
        <end position="416"/>
    </location>
</feature>
<evidence type="ECO:0000313" key="6">
    <source>
        <dbReference type="Proteomes" id="UP000321820"/>
    </source>
</evidence>
<dbReference type="SUPFAM" id="SSF49879">
    <property type="entry name" value="SMAD/FHA domain"/>
    <property type="match status" value="1"/>
</dbReference>
<dbReference type="PROSITE" id="PS50006">
    <property type="entry name" value="FHA_DOMAIN"/>
    <property type="match status" value="1"/>
</dbReference>
<dbReference type="Pfam" id="PF00498">
    <property type="entry name" value="FHA"/>
    <property type="match status" value="1"/>
</dbReference>
<dbReference type="Pfam" id="PF06439">
    <property type="entry name" value="3keto-disac_hyd"/>
    <property type="match status" value="1"/>
</dbReference>
<dbReference type="OrthoDB" id="100647at2"/>
<keyword evidence="2" id="KW-0472">Membrane</keyword>
<feature type="compositionally biased region" description="Pro residues" evidence="1">
    <location>
        <begin position="394"/>
        <end position="403"/>
    </location>
</feature>
<organism evidence="5 6">
    <name type="scientific">Terriglobus albidus</name>
    <dbReference type="NCBI Taxonomy" id="1592106"/>
    <lineage>
        <taxon>Bacteria</taxon>
        <taxon>Pseudomonadati</taxon>
        <taxon>Acidobacteriota</taxon>
        <taxon>Terriglobia</taxon>
        <taxon>Terriglobales</taxon>
        <taxon>Acidobacteriaceae</taxon>
        <taxon>Terriglobus</taxon>
    </lineage>
</organism>
<dbReference type="EMBL" id="CP042806">
    <property type="protein sequence ID" value="QEE28352.1"/>
    <property type="molecule type" value="Genomic_DNA"/>
</dbReference>
<feature type="transmembrane region" description="Helical" evidence="2">
    <location>
        <begin position="566"/>
        <end position="586"/>
    </location>
</feature>
<feature type="chain" id="PRO_5022880965" evidence="3">
    <location>
        <begin position="23"/>
        <end position="706"/>
    </location>
</feature>
<feature type="region of interest" description="Disordered" evidence="1">
    <location>
        <begin position="389"/>
        <end position="438"/>
    </location>
</feature>
<feature type="compositionally biased region" description="Basic and acidic residues" evidence="1">
    <location>
        <begin position="428"/>
        <end position="438"/>
    </location>
</feature>
<dbReference type="Proteomes" id="UP000321820">
    <property type="component" value="Chromosome"/>
</dbReference>
<protein>
    <submittedName>
        <fullName evidence="5">FHA domain-containing protein</fullName>
    </submittedName>
</protein>
<keyword evidence="2" id="KW-0812">Transmembrane</keyword>
<dbReference type="RefSeq" id="WP_147647542.1">
    <property type="nucleotide sequence ID" value="NZ_CP042806.1"/>
</dbReference>
<evidence type="ECO:0000256" key="3">
    <source>
        <dbReference type="SAM" id="SignalP"/>
    </source>
</evidence>
<dbReference type="InterPro" id="IPR000253">
    <property type="entry name" value="FHA_dom"/>
</dbReference>
<dbReference type="Gene3D" id="2.60.120.560">
    <property type="entry name" value="Exo-inulinase, domain 1"/>
    <property type="match status" value="2"/>
</dbReference>
<dbReference type="CDD" id="cd00060">
    <property type="entry name" value="FHA"/>
    <property type="match status" value="1"/>
</dbReference>